<dbReference type="AlphaFoldDB" id="A0AAE3DRG0"/>
<organism evidence="1 2">
    <name type="scientific">Fusicatenibacter faecihominis</name>
    <dbReference type="NCBI Taxonomy" id="2881276"/>
    <lineage>
        <taxon>Bacteria</taxon>
        <taxon>Bacillati</taxon>
        <taxon>Bacillota</taxon>
        <taxon>Clostridia</taxon>
        <taxon>Lachnospirales</taxon>
        <taxon>Lachnospiraceae</taxon>
        <taxon>Fusicatenibacter</taxon>
    </lineage>
</organism>
<comment type="caution">
    <text evidence="1">The sequence shown here is derived from an EMBL/GenBank/DDBJ whole genome shotgun (WGS) entry which is preliminary data.</text>
</comment>
<dbReference type="SUPFAM" id="SSF53474">
    <property type="entry name" value="alpha/beta-Hydrolases"/>
    <property type="match status" value="1"/>
</dbReference>
<evidence type="ECO:0000313" key="1">
    <source>
        <dbReference type="EMBL" id="MCC2189010.1"/>
    </source>
</evidence>
<proteinExistence type="predicted"/>
<dbReference type="RefSeq" id="WP_227614459.1">
    <property type="nucleotide sequence ID" value="NZ_JAJEPR010000005.1"/>
</dbReference>
<dbReference type="InterPro" id="IPR029058">
    <property type="entry name" value="AB_hydrolase_fold"/>
</dbReference>
<name>A0AAE3DRG0_9FIRM</name>
<dbReference type="Proteomes" id="UP001197875">
    <property type="component" value="Unassembled WGS sequence"/>
</dbReference>
<evidence type="ECO:0000313" key="2">
    <source>
        <dbReference type="Proteomes" id="UP001197875"/>
    </source>
</evidence>
<protein>
    <recommendedName>
        <fullName evidence="3">2-hydroxy-6-oxo-6-phenylhexa-2,4-dienoate hydrolase</fullName>
    </recommendedName>
</protein>
<dbReference type="EMBL" id="JAJEPR010000005">
    <property type="protein sequence ID" value="MCC2189010.1"/>
    <property type="molecule type" value="Genomic_DNA"/>
</dbReference>
<evidence type="ECO:0008006" key="3">
    <source>
        <dbReference type="Google" id="ProtNLM"/>
    </source>
</evidence>
<keyword evidence="2" id="KW-1185">Reference proteome</keyword>
<accession>A0AAE3DRG0</accession>
<reference evidence="1 2" key="1">
    <citation type="submission" date="2021-10" db="EMBL/GenBank/DDBJ databases">
        <title>Anaerobic single-cell dispensing facilitates the cultivation of human gut bacteria.</title>
        <authorList>
            <person name="Afrizal A."/>
        </authorList>
    </citation>
    <scope>NUCLEOTIDE SEQUENCE [LARGE SCALE GENOMIC DNA]</scope>
    <source>
        <strain evidence="1 2">CLA-AA-H277</strain>
    </source>
</reference>
<gene>
    <name evidence="1" type="ORF">LKD71_04075</name>
</gene>
<dbReference type="Gene3D" id="3.40.50.1820">
    <property type="entry name" value="alpha/beta hydrolase"/>
    <property type="match status" value="1"/>
</dbReference>
<sequence>MRFYGSGEKGKPVIFLFPGTCCLWTSFDHVLEELHKSFYTVVVSYDGFDPKEKTEFSSMLEECEKIEAEVRKNYGGKIKAAYGCSLGGSFVALLIQRKKITIEHGIIGSSDMDEAGPLLAKLESAIMIPILYPMVKKGELSGWMKKRMDKNADPGKKELMEKFCGMFGIGKGGCPWITKKTICNQFYSDLVTKVDHGIAVPGTTIHVFYALKMGEKYRERYHLYFKNPDIREFDLQHEELFCCQPVRWAEEVVECCK</sequence>